<evidence type="ECO:0000313" key="1">
    <source>
        <dbReference type="EMBL" id="KAJ9655097.1"/>
    </source>
</evidence>
<proteinExistence type="predicted"/>
<reference evidence="1" key="1">
    <citation type="submission" date="2022-10" db="EMBL/GenBank/DDBJ databases">
        <title>Culturing micro-colonial fungi from biological soil crusts in the Mojave desert and describing Neophaeococcomyces mojavensis, and introducing the new genera and species Taxawa tesnikishii.</title>
        <authorList>
            <person name="Kurbessoian T."/>
            <person name="Stajich J.E."/>
        </authorList>
    </citation>
    <scope>NUCLEOTIDE SEQUENCE</scope>
    <source>
        <strain evidence="1">JES_112</strain>
    </source>
</reference>
<keyword evidence="2" id="KW-1185">Reference proteome</keyword>
<name>A0ACC3A4W9_9EURO</name>
<sequence length="345" mass="40630">MEVISAKDGTFRFLDLPLELQRHVISLLYSLSPVTMSMNPQTKKYRLDKLPPISPLLVNHYFYEHFKSVIRVSFPRRVVFDQGSSNLDHGIELMNIVSFHQQTRKFLHVYANRVERIDGAPWVWNFQRWMQRFPALRVIRFADFEFTKRSGWFGGEVKLFKQSLADMLGGKEDMGYSEDVIRRFRNHFLMSVSKAYCNEELVAIQAWYKRVVKDVTITFAHILELSGRGSPWSEEYKRYNMPGDLLLFHFKISHDGERAILTRKEFRKSKDFVPNLLKPRLLQARFPRYGTDADGRAVKDDFARFRDINFVTSKTAFNMPNTFTWKEQQAAASWTPESFQLKLTI</sequence>
<organism evidence="1 2">
    <name type="scientific">Neophaeococcomyces mojaviensis</name>
    <dbReference type="NCBI Taxonomy" id="3383035"/>
    <lineage>
        <taxon>Eukaryota</taxon>
        <taxon>Fungi</taxon>
        <taxon>Dikarya</taxon>
        <taxon>Ascomycota</taxon>
        <taxon>Pezizomycotina</taxon>
        <taxon>Eurotiomycetes</taxon>
        <taxon>Chaetothyriomycetidae</taxon>
        <taxon>Chaetothyriales</taxon>
        <taxon>Chaetothyriales incertae sedis</taxon>
        <taxon>Neophaeococcomyces</taxon>
    </lineage>
</organism>
<gene>
    <name evidence="1" type="ORF">H2198_005953</name>
</gene>
<evidence type="ECO:0000313" key="2">
    <source>
        <dbReference type="Proteomes" id="UP001172386"/>
    </source>
</evidence>
<protein>
    <submittedName>
        <fullName evidence="1">Uncharacterized protein</fullName>
    </submittedName>
</protein>
<comment type="caution">
    <text evidence="1">The sequence shown here is derived from an EMBL/GenBank/DDBJ whole genome shotgun (WGS) entry which is preliminary data.</text>
</comment>
<dbReference type="EMBL" id="JAPDRQ010000104">
    <property type="protein sequence ID" value="KAJ9655097.1"/>
    <property type="molecule type" value="Genomic_DNA"/>
</dbReference>
<dbReference type="Proteomes" id="UP001172386">
    <property type="component" value="Unassembled WGS sequence"/>
</dbReference>
<accession>A0ACC3A4W9</accession>